<dbReference type="AlphaFoldDB" id="A0A0H3ATI0"/>
<dbReference type="Proteomes" id="UP000006383">
    <property type="component" value="Chromosome II"/>
</dbReference>
<name>A0A0H3ATI0_BRUO2</name>
<dbReference type="HOGENOM" id="CLU_3286025_0_0_5"/>
<gene>
    <name evidence="2" type="ordered locus">BOV_A0580</name>
</gene>
<proteinExistence type="predicted"/>
<reference evidence="3" key="1">
    <citation type="journal article" date="2009" name="PLoS ONE">
        <title>Genome degradation in Brucella ovis corresponds with narrowing of its host range and tissue tropism.</title>
        <authorList>
            <person name="Tsolis R.M."/>
            <person name="Seshadri R."/>
            <person name="Santos R.L."/>
            <person name="Sangari F.J."/>
            <person name="Lobo J.M."/>
            <person name="de Jong M.F."/>
            <person name="Ren Q."/>
            <person name="Myers G."/>
            <person name="Brinkac L.M."/>
            <person name="Nelson W.C."/>
            <person name="Deboy R.T."/>
            <person name="Angiuoli S."/>
            <person name="Khouri H."/>
            <person name="Dimitrov G."/>
            <person name="Robinson J.R."/>
            <person name="Mulligan S."/>
            <person name="Walker R.L."/>
            <person name="Elzer P.E."/>
            <person name="Hassan K.A."/>
            <person name="Paulsen I.T."/>
        </authorList>
    </citation>
    <scope>NUCLEOTIDE SEQUENCE [LARGE SCALE GENOMIC DNA]</scope>
    <source>
        <strain evidence="3">ATCC 25840 / 63/290 / NCTC 10512</strain>
    </source>
</reference>
<organism evidence="2 3">
    <name type="scientific">Brucella ovis (strain ATCC 25840 / 63/290 / NCTC 10512)</name>
    <dbReference type="NCBI Taxonomy" id="444178"/>
    <lineage>
        <taxon>Bacteria</taxon>
        <taxon>Pseudomonadati</taxon>
        <taxon>Pseudomonadota</taxon>
        <taxon>Alphaproteobacteria</taxon>
        <taxon>Hyphomicrobiales</taxon>
        <taxon>Brucellaceae</taxon>
        <taxon>Brucella/Ochrobactrum group</taxon>
        <taxon>Brucella</taxon>
    </lineage>
</organism>
<evidence type="ECO:0000256" key="1">
    <source>
        <dbReference type="SAM" id="MobiDB-lite"/>
    </source>
</evidence>
<dbReference type="KEGG" id="bov:BOV_A0580"/>
<keyword evidence="3" id="KW-1185">Reference proteome</keyword>
<protein>
    <submittedName>
        <fullName evidence="2">Uncharacterized protein</fullName>
    </submittedName>
</protein>
<feature type="region of interest" description="Disordered" evidence="1">
    <location>
        <begin position="1"/>
        <end position="25"/>
    </location>
</feature>
<sequence length="40" mass="4246">MCKISPVLLSQASKETPHPSECGVSSGYERRVAGLIDLAD</sequence>
<dbReference type="EMBL" id="CP000709">
    <property type="protein sequence ID" value="ABQ62084.1"/>
    <property type="molecule type" value="Genomic_DNA"/>
</dbReference>
<accession>A0A0H3ATI0</accession>
<evidence type="ECO:0000313" key="2">
    <source>
        <dbReference type="EMBL" id="ABQ62084.1"/>
    </source>
</evidence>
<evidence type="ECO:0000313" key="3">
    <source>
        <dbReference type="Proteomes" id="UP000006383"/>
    </source>
</evidence>